<dbReference type="EMBL" id="CP015249">
    <property type="protein sequence ID" value="ANB17303.1"/>
    <property type="molecule type" value="Genomic_DNA"/>
</dbReference>
<dbReference type="STRING" id="1300342.I596_1273"/>
<evidence type="ECO:0000313" key="2">
    <source>
        <dbReference type="Proteomes" id="UP000076830"/>
    </source>
</evidence>
<dbReference type="KEGG" id="dko:I596_1273"/>
<evidence type="ECO:0000313" key="1">
    <source>
        <dbReference type="EMBL" id="ANB17303.1"/>
    </source>
</evidence>
<dbReference type="RefSeq" id="WP_067645417.1">
    <property type="nucleotide sequence ID" value="NZ_CP015249.1"/>
</dbReference>
<reference evidence="1 2" key="1">
    <citation type="submission" date="2016-04" db="EMBL/GenBank/DDBJ databases">
        <title>Complete genome sequence of Dokdonella koreensis DS-123T.</title>
        <authorList>
            <person name="Kim J.F."/>
            <person name="Lee H."/>
            <person name="Kwak M.-J."/>
        </authorList>
    </citation>
    <scope>NUCLEOTIDE SEQUENCE [LARGE SCALE GENOMIC DNA]</scope>
    <source>
        <strain evidence="1 2">DS-123</strain>
    </source>
</reference>
<gene>
    <name evidence="1" type="ORF">I596_1273</name>
</gene>
<sequence length="131" mass="13803">MTFVVVSSHEHATGKDLQQPGESVAVFAAKAPAQQRYAERLAAIAAAAQTLRAEDGEAGSTGWAVLLELPVPAVDVDEALETLEIIIEETDDVAGELGDLVLDYSGTVYAAGGDRPLAREQAIDNLQAWLT</sequence>
<organism evidence="1 2">
    <name type="scientific">Dokdonella koreensis DS-123</name>
    <dbReference type="NCBI Taxonomy" id="1300342"/>
    <lineage>
        <taxon>Bacteria</taxon>
        <taxon>Pseudomonadati</taxon>
        <taxon>Pseudomonadota</taxon>
        <taxon>Gammaproteobacteria</taxon>
        <taxon>Lysobacterales</taxon>
        <taxon>Rhodanobacteraceae</taxon>
        <taxon>Dokdonella</taxon>
    </lineage>
</organism>
<dbReference type="AlphaFoldDB" id="A0A160DUE2"/>
<dbReference type="Proteomes" id="UP000076830">
    <property type="component" value="Chromosome"/>
</dbReference>
<keyword evidence="2" id="KW-1185">Reference proteome</keyword>
<protein>
    <submittedName>
        <fullName evidence="1">Uncharacterized protein</fullName>
    </submittedName>
</protein>
<name>A0A160DUE2_9GAMM</name>
<accession>A0A160DUE2</accession>
<proteinExistence type="predicted"/>